<evidence type="ECO:0000313" key="1">
    <source>
        <dbReference type="EMBL" id="GME28577.1"/>
    </source>
</evidence>
<protein>
    <submittedName>
        <fullName evidence="1">1-aminocyclopropane-1-carboxylate deaminase</fullName>
    </submittedName>
</protein>
<dbReference type="EMBL" id="BSXG01000049">
    <property type="protein sequence ID" value="GME28577.1"/>
    <property type="molecule type" value="Genomic_DNA"/>
</dbReference>
<proteinExistence type="predicted"/>
<comment type="caution">
    <text evidence="1">The sequence shown here is derived from an EMBL/GenBank/DDBJ whole genome shotgun (WGS) entry which is preliminary data.</text>
</comment>
<organism evidence="1 2">
    <name type="scientific">Neofusicoccum parvum</name>
    <dbReference type="NCBI Taxonomy" id="310453"/>
    <lineage>
        <taxon>Eukaryota</taxon>
        <taxon>Fungi</taxon>
        <taxon>Dikarya</taxon>
        <taxon>Ascomycota</taxon>
        <taxon>Pezizomycotina</taxon>
        <taxon>Dothideomycetes</taxon>
        <taxon>Dothideomycetes incertae sedis</taxon>
        <taxon>Botryosphaeriales</taxon>
        <taxon>Botryosphaeriaceae</taxon>
        <taxon>Neofusicoccum</taxon>
    </lineage>
</organism>
<keyword evidence="2" id="KW-1185">Reference proteome</keyword>
<evidence type="ECO:0000313" key="2">
    <source>
        <dbReference type="Proteomes" id="UP001165186"/>
    </source>
</evidence>
<reference evidence="1" key="1">
    <citation type="submission" date="2024-09" db="EMBL/GenBank/DDBJ databases">
        <title>Draft Genome Sequences of Neofusicoccum parvum.</title>
        <authorList>
            <person name="Ashida A."/>
            <person name="Camagna M."/>
            <person name="Tanaka A."/>
            <person name="Takemoto D."/>
        </authorList>
    </citation>
    <scope>NUCLEOTIDE SEQUENCE</scope>
    <source>
        <strain evidence="1">PPO83</strain>
    </source>
</reference>
<gene>
    <name evidence="1" type="primary">g8460</name>
    <name evidence="1" type="ORF">NpPPO83_00008460</name>
</gene>
<dbReference type="Proteomes" id="UP001165186">
    <property type="component" value="Unassembled WGS sequence"/>
</dbReference>
<accession>A0ACB5S730</accession>
<name>A0ACB5S730_9PEZI</name>
<sequence>MSISLLLPAIPPTTTRLDNPYTPTPSTHPWPRAPSAAALSSPFAAKRDALLRPPTPAAADAWTAAPVDAASPSARPGARGRSAGGARKGGGGARGGGRRQGGRGGRKALGGGGDGGDDGDDGDDRERKGKGGAADPIDVPSDDESDETEDEDETTPRGGVASGLATPPSTGVKASVEGRGEVAAGDRPPARFFGTFVKRREGFREPPPARRPGRPLPVPREEREAPWGETWWADRAASFDFGETIFATAYQSLQITADLLRNDEGKRPKMAPPSTLPWQSRFGLPQPEDMPSMKAFEKELDGKGVWDLKGPLPELFEGKDGKEVDPLTVFPLHGDVNLPTPPPKIEDTTKRTKGKQRAST</sequence>